<dbReference type="SUPFAM" id="SSF54106">
    <property type="entry name" value="LysM domain"/>
    <property type="match status" value="1"/>
</dbReference>
<dbReference type="EMBL" id="JAALAA010000026">
    <property type="protein sequence ID" value="NGN95586.1"/>
    <property type="molecule type" value="Genomic_DNA"/>
</dbReference>
<dbReference type="PROSITE" id="PS51782">
    <property type="entry name" value="LYSM"/>
    <property type="match status" value="1"/>
</dbReference>
<evidence type="ECO:0000259" key="1">
    <source>
        <dbReference type="PROSITE" id="PS51782"/>
    </source>
</evidence>
<dbReference type="InterPro" id="IPR036779">
    <property type="entry name" value="LysM_dom_sf"/>
</dbReference>
<dbReference type="InterPro" id="IPR052196">
    <property type="entry name" value="Bact_Kbp"/>
</dbReference>
<organism evidence="2 3">
    <name type="scientific">Nocardioides turkmenicus</name>
    <dbReference type="NCBI Taxonomy" id="2711220"/>
    <lineage>
        <taxon>Bacteria</taxon>
        <taxon>Bacillati</taxon>
        <taxon>Actinomycetota</taxon>
        <taxon>Actinomycetes</taxon>
        <taxon>Propionibacteriales</taxon>
        <taxon>Nocardioidaceae</taxon>
        <taxon>Nocardioides</taxon>
    </lineage>
</organism>
<sequence>MAGIDAKVVLGLAGKMGQVFVDQGEYQAFPLAPIGLKATSLRALVADPFGEGANAHAQFSLLVNEIPSGPLWQPEGTRLWDVYGEILSDAELLEGTRTPKQQKAYDTAFDLLYDTAGGTTGPSKKVVAYERYRDAYLAAAMEYNNRKGEASIASADPAIKNAWDADEPKLRAAVEKAAAAWKGPGGRTEVDEARRVLRDLGSDSPQVAWAGYRKLFDPDLAEIFFRTSVDGLSYVPSGYVPTDVVDVAWPRITVTADELTVLAESAPEELRTRLGTSGDAGIERVSFEYSYITVSRPWLSPQVFSSSGWRFRDPTRLLSDGASPPKGECTAYVTGLVLARNITVQVRADAGDTAPKVDLGFLPSLRMMKDAQFQTLHAAAPPESTVAQPRVMVLDDPSVWMAARATPEVVVDPPPTAVVASHAGALLGSRVRIADVFSSVRAPELHVRALEPVADATPAGPGGASITESTTAEDEIYVLALQCRLLPKCPAAARPNRPAGGQAGRKRYTVASGDTLGRIAVKFYGNASKWRKIYDANRAVIGRDPDVLRVGQKLTIP</sequence>
<dbReference type="CDD" id="cd00118">
    <property type="entry name" value="LysM"/>
    <property type="match status" value="1"/>
</dbReference>
<evidence type="ECO:0000313" key="3">
    <source>
        <dbReference type="Proteomes" id="UP000483261"/>
    </source>
</evidence>
<dbReference type="Gene3D" id="3.10.350.10">
    <property type="entry name" value="LysM domain"/>
    <property type="match status" value="1"/>
</dbReference>
<dbReference type="RefSeq" id="WP_165113495.1">
    <property type="nucleotide sequence ID" value="NZ_JAALAA010000026.1"/>
</dbReference>
<evidence type="ECO:0000313" key="2">
    <source>
        <dbReference type="EMBL" id="NGN95586.1"/>
    </source>
</evidence>
<accession>A0A6M1R628</accession>
<dbReference type="AlphaFoldDB" id="A0A6M1R628"/>
<dbReference type="PANTHER" id="PTHR34700:SF4">
    <property type="entry name" value="PHAGE-LIKE ELEMENT PBSX PROTEIN XKDP"/>
    <property type="match status" value="1"/>
</dbReference>
<dbReference type="PANTHER" id="PTHR34700">
    <property type="entry name" value="POTASSIUM BINDING PROTEIN KBP"/>
    <property type="match status" value="1"/>
</dbReference>
<dbReference type="InterPro" id="IPR018392">
    <property type="entry name" value="LysM"/>
</dbReference>
<name>A0A6M1R628_9ACTN</name>
<gene>
    <name evidence="2" type="ORF">G5C66_22975</name>
</gene>
<keyword evidence="3" id="KW-1185">Reference proteome</keyword>
<dbReference type="SMART" id="SM00257">
    <property type="entry name" value="LysM"/>
    <property type="match status" value="1"/>
</dbReference>
<feature type="domain" description="LysM" evidence="1">
    <location>
        <begin position="506"/>
        <end position="556"/>
    </location>
</feature>
<comment type="caution">
    <text evidence="2">The sequence shown here is derived from an EMBL/GenBank/DDBJ whole genome shotgun (WGS) entry which is preliminary data.</text>
</comment>
<dbReference type="Pfam" id="PF01476">
    <property type="entry name" value="LysM"/>
    <property type="match status" value="1"/>
</dbReference>
<protein>
    <submittedName>
        <fullName evidence="2">LysM peptidoglycan-binding domain-containing protein</fullName>
    </submittedName>
</protein>
<reference evidence="2 3" key="1">
    <citation type="submission" date="2020-02" db="EMBL/GenBank/DDBJ databases">
        <title>Whole-genome analyses of novel actinobacteria.</title>
        <authorList>
            <person name="Sahin N."/>
        </authorList>
    </citation>
    <scope>NUCLEOTIDE SEQUENCE [LARGE SCALE GENOMIC DNA]</scope>
    <source>
        <strain evidence="2 3">KC13</strain>
    </source>
</reference>
<dbReference type="Proteomes" id="UP000483261">
    <property type="component" value="Unassembled WGS sequence"/>
</dbReference>
<proteinExistence type="predicted"/>